<proteinExistence type="predicted"/>
<comment type="caution">
    <text evidence="1">The sequence shown here is derived from an EMBL/GenBank/DDBJ whole genome shotgun (WGS) entry which is preliminary data.</text>
</comment>
<accession>A0A843VW36</accession>
<keyword evidence="2" id="KW-1185">Reference proteome</keyword>
<sequence>MLLALVFFVVEDLVSTYLSFYGIALVREQFRVSWLYPGRRSSDPIALYSGGDTFSKLVEKMDFTLTHSRPSDT</sequence>
<reference evidence="1" key="1">
    <citation type="submission" date="2017-07" db="EMBL/GenBank/DDBJ databases">
        <title>Taro Niue Genome Assembly and Annotation.</title>
        <authorList>
            <person name="Atibalentja N."/>
            <person name="Keating K."/>
            <person name="Fields C.J."/>
        </authorList>
    </citation>
    <scope>NUCLEOTIDE SEQUENCE</scope>
    <source>
        <strain evidence="1">Niue_2</strain>
        <tissue evidence="1">Leaf</tissue>
    </source>
</reference>
<protein>
    <submittedName>
        <fullName evidence="1">Uncharacterized protein</fullName>
    </submittedName>
</protein>
<dbReference type="EMBL" id="NMUH01002605">
    <property type="protein sequence ID" value="MQM01029.1"/>
    <property type="molecule type" value="Genomic_DNA"/>
</dbReference>
<organism evidence="1 2">
    <name type="scientific">Colocasia esculenta</name>
    <name type="common">Wild taro</name>
    <name type="synonym">Arum esculentum</name>
    <dbReference type="NCBI Taxonomy" id="4460"/>
    <lineage>
        <taxon>Eukaryota</taxon>
        <taxon>Viridiplantae</taxon>
        <taxon>Streptophyta</taxon>
        <taxon>Embryophyta</taxon>
        <taxon>Tracheophyta</taxon>
        <taxon>Spermatophyta</taxon>
        <taxon>Magnoliopsida</taxon>
        <taxon>Liliopsida</taxon>
        <taxon>Araceae</taxon>
        <taxon>Aroideae</taxon>
        <taxon>Colocasieae</taxon>
        <taxon>Colocasia</taxon>
    </lineage>
</organism>
<evidence type="ECO:0000313" key="1">
    <source>
        <dbReference type="EMBL" id="MQM01029.1"/>
    </source>
</evidence>
<dbReference type="Proteomes" id="UP000652761">
    <property type="component" value="Unassembled WGS sequence"/>
</dbReference>
<dbReference type="AlphaFoldDB" id="A0A843VW36"/>
<evidence type="ECO:0000313" key="2">
    <source>
        <dbReference type="Proteomes" id="UP000652761"/>
    </source>
</evidence>
<gene>
    <name evidence="1" type="ORF">Taro_033768</name>
</gene>
<name>A0A843VW36_COLES</name>